<dbReference type="InterPro" id="IPR052231">
    <property type="entry name" value="Rho_GEF_signaling-related"/>
</dbReference>
<evidence type="ECO:0000313" key="4">
    <source>
        <dbReference type="EMBL" id="TWW61667.1"/>
    </source>
</evidence>
<feature type="domain" description="DH" evidence="3">
    <location>
        <begin position="1311"/>
        <end position="1488"/>
    </location>
</feature>
<dbReference type="Pfam" id="PF22697">
    <property type="entry name" value="SOS1_NGEF_PH"/>
    <property type="match status" value="1"/>
</dbReference>
<dbReference type="SUPFAM" id="SSF48065">
    <property type="entry name" value="DBL homology domain (DH-domain)"/>
    <property type="match status" value="1"/>
</dbReference>
<dbReference type="InterPro" id="IPR055251">
    <property type="entry name" value="SOS1_NGEF_PH"/>
</dbReference>
<dbReference type="CDD" id="cd13242">
    <property type="entry name" value="PH_puratrophin-1"/>
    <property type="match status" value="1"/>
</dbReference>
<feature type="region of interest" description="Disordered" evidence="1">
    <location>
        <begin position="563"/>
        <end position="630"/>
    </location>
</feature>
<feature type="compositionally biased region" description="Polar residues" evidence="1">
    <location>
        <begin position="1821"/>
        <end position="1830"/>
    </location>
</feature>
<feature type="domain" description="PH" evidence="2">
    <location>
        <begin position="1500"/>
        <end position="1607"/>
    </location>
</feature>
<dbReference type="Gene3D" id="1.20.58.60">
    <property type="match status" value="1"/>
</dbReference>
<dbReference type="InterPro" id="IPR001849">
    <property type="entry name" value="PH_domain"/>
</dbReference>
<dbReference type="CDD" id="cd00160">
    <property type="entry name" value="RhoGEF"/>
    <property type="match status" value="1"/>
</dbReference>
<keyword evidence="5" id="KW-1185">Reference proteome</keyword>
<dbReference type="EMBL" id="RHFK02000017">
    <property type="protein sequence ID" value="TWW61667.1"/>
    <property type="molecule type" value="Genomic_DNA"/>
</dbReference>
<dbReference type="InterPro" id="IPR000219">
    <property type="entry name" value="DH_dom"/>
</dbReference>
<dbReference type="Gene3D" id="1.20.900.10">
    <property type="entry name" value="Dbl homology (DH) domain"/>
    <property type="match status" value="1"/>
</dbReference>
<dbReference type="SUPFAM" id="SSF50729">
    <property type="entry name" value="PH domain-like"/>
    <property type="match status" value="1"/>
</dbReference>
<feature type="compositionally biased region" description="Basic and acidic residues" evidence="1">
    <location>
        <begin position="1121"/>
        <end position="1130"/>
    </location>
</feature>
<dbReference type="InterPro" id="IPR035899">
    <property type="entry name" value="DBL_dom_sf"/>
</dbReference>
<sequence length="1830" mass="203498">MHSDKVGLNVYADALSLLLAFKRSFQKNPESLDSSIQSALSALFPPFEVTAPTVLSQLFRLIEERYCGDALQCLLDFLIPSKHLLESVQQAACAGYSDVVFRCEGWPLCLHDKIVIQLAPVNPLLLRPGDFYLQVEPFGDQAVRIVLKSLLEEGCREVEETPILETSYPCMFTEEWLQDLNEGRHGTPLSRCLLCTDQGVVKLPWAKIAIPEFLDKPKIVPMYQEQTPERKHKTAPSHFNSSTLPVEAIFHPAKELMSASLRPVDCGFRRIPKSRSKPLIKPVGWVSPNNWDSPESCREIEGDYVDLVDLAKGQEVPGKPNDDQLQMPVFKPVRPPPPVPCGNGTPCTCTLQYDEAGHELTDQDLNCRYRDSYAAALRNPVAFKKGSVDHLSALQEGGLPDEALPSQNISRAQDDQLENVCNHFNKPLNNEPHQHRRSQTRRESIEAAQANIEEHVDSENVMKEPPVVLTSSPGLRHSEKVTMKLISKQPDPNGGVTLEEFLENNQPHQTAEATRPPGKQHVKVRSLSTVSETSKGSPLLYKLSSRSHSDVCPDTISSVMQLKKGELLDQMSQKQERRKSPRKELLPSRSESPSVVNGPVSKLHNSKTERPSSSLHRFEAQNSSQSGQPSFRSISGLLELGIICLPGSRDRTGRSVVEVHGDRKEWASPLVSAQNVCELLLYLSSIPRKEIRELGMTLVINARKKSPPLHLYKALLMAQEQALHAVHSIVTLVDKDTCPRPEKHPGLQMDLVTSMKALNKTVEASQLTSDLGGSFAYSHADWLQFHQRLVSFMADLREADSLLQRAIEKVDERSKLDTAQEVQQCIEEQRCSMKEVLEDARLVTLQREGGAVLARMRREDFRFPQSEDYRDALESATALYNQVEEKLHTLVMRSNESLQQLHFLFRLREMEAKISTVGMWLNSEGEQMLEDSDTSDSLGGAEKALQHYDLLLTQAKEKQQYAVSLVTEAEEIVGLGCSCPATDIFGTLVRTFKSDMDDFMLRAEQRHKELETVLHVHSFCAQASALAKECSHFLEKVEQRCYSASTQSTLQMFEEKLGGEFSTLNFQAVKAKACAVGSGAGGAMKAWNAAWVQCQQLRQHLHKMKEIQQITAAHPQPEDVGVEKTEEGSDGRQLNCQKDNVQLCEHEGGESTIATSLHQCLKPELTGNLPHATVQCAAFPHNSRRPREHHSEADLRTVDPAEGDSGCPARQHLGRSLSEGSQAGCQLPSSFIPLNVRNKHCQSRTQPLQRNLHPVHKLPGCHNNSGSGHLRSKSDGKDEYCEGCAVSSGVPRALTPETSPTSTANISNNLKLQKIMEELLTTEREYVSALGYVRDHYFPELERADVPQDLRGQRGIIFGNLEKLHDFHQHHFLSELEGCVNEPFRVGRCVLRHKESFALYALYSKNKPQSDALFISHGQSFFKQKQLKLGDKMDLWSYLLKPVQRISKYSLLLQDMMADCGPGQSREMAEVKAALEVIHFQLRHGNNLLAMDAIQHCDVNLKEQGQLIRQDEFLVTFRKKKCFRHIFLFQELILFSKTRKTEVGNDTYIYKQSFKTTDIGLTQNSGDTGLCFEIWFRKRKTQDTYTLQAVSRAVKEAWTRDLERILWEQAVHNREIRMQERVFMGIGNKPFMDIQPSDAAISDRAVNCVLIGRDNKLLSSAGSSRGVEDGLPGGRPKSLGSGSTSSSSSSSGIGSLSPVGYLCRPKRRVASGGIGGYVSPPGALEEDDLDQGSVVHNLLLDSSESSGESVSGFSSSSLSYHSAIGGEAEDAGSVCGSTVTVKEALVVRGAEGSVGPLRTPEEPLPSPKPKPQDLPCDKAESTNIGKSTVV</sequence>
<gene>
    <name evidence="4" type="ORF">D4764_04G0003140</name>
</gene>
<dbReference type="InterPro" id="IPR011993">
    <property type="entry name" value="PH-like_dom_sf"/>
</dbReference>
<dbReference type="SMART" id="SM00233">
    <property type="entry name" value="PH"/>
    <property type="match status" value="1"/>
</dbReference>
<feature type="compositionally biased region" description="Low complexity" evidence="1">
    <location>
        <begin position="1678"/>
        <end position="1695"/>
    </location>
</feature>
<dbReference type="PROSITE" id="PS50003">
    <property type="entry name" value="PH_DOMAIN"/>
    <property type="match status" value="1"/>
</dbReference>
<dbReference type="Pfam" id="PF00621">
    <property type="entry name" value="RhoGEF"/>
    <property type="match status" value="1"/>
</dbReference>
<name>A0A5C6N7H4_9TELE</name>
<feature type="compositionally biased region" description="Polar residues" evidence="1">
    <location>
        <begin position="611"/>
        <end position="630"/>
    </location>
</feature>
<dbReference type="SUPFAM" id="SSF46966">
    <property type="entry name" value="Spectrin repeat"/>
    <property type="match status" value="1"/>
</dbReference>
<evidence type="ECO:0000256" key="1">
    <source>
        <dbReference type="SAM" id="MobiDB-lite"/>
    </source>
</evidence>
<protein>
    <submittedName>
        <fullName evidence="4">Pleckstrin-like proteiny domain-containing family G member 4B</fullName>
    </submittedName>
</protein>
<evidence type="ECO:0000259" key="3">
    <source>
        <dbReference type="PROSITE" id="PS50010"/>
    </source>
</evidence>
<feature type="region of interest" description="Disordered" evidence="1">
    <location>
        <begin position="1113"/>
        <end position="1132"/>
    </location>
</feature>
<dbReference type="PANTHER" id="PTHR45845:SF2">
    <property type="entry name" value="RIKEN CDNA D630003M21 GENE"/>
    <property type="match status" value="1"/>
</dbReference>
<feature type="region of interest" description="Disordered" evidence="1">
    <location>
        <begin position="1661"/>
        <end position="1695"/>
    </location>
</feature>
<dbReference type="Gene3D" id="2.30.29.30">
    <property type="entry name" value="Pleckstrin-homology domain (PH domain)/Phosphotyrosine-binding domain (PTB)"/>
    <property type="match status" value="1"/>
</dbReference>
<evidence type="ECO:0000259" key="2">
    <source>
        <dbReference type="PROSITE" id="PS50003"/>
    </source>
</evidence>
<dbReference type="SMART" id="SM00325">
    <property type="entry name" value="RhoGEF"/>
    <property type="match status" value="1"/>
</dbReference>
<feature type="region of interest" description="Disordered" evidence="1">
    <location>
        <begin position="422"/>
        <end position="445"/>
    </location>
</feature>
<dbReference type="PANTHER" id="PTHR45845">
    <property type="entry name" value="RHO GUANINE NUCLEOTIDE EXCHANGE FACTOR-RELATED"/>
    <property type="match status" value="1"/>
</dbReference>
<dbReference type="PROSITE" id="PS50010">
    <property type="entry name" value="DH_2"/>
    <property type="match status" value="1"/>
</dbReference>
<organism evidence="4 5">
    <name type="scientific">Takifugu flavidus</name>
    <name type="common">sansaifugu</name>
    <dbReference type="NCBI Taxonomy" id="433684"/>
    <lineage>
        <taxon>Eukaryota</taxon>
        <taxon>Metazoa</taxon>
        <taxon>Chordata</taxon>
        <taxon>Craniata</taxon>
        <taxon>Vertebrata</taxon>
        <taxon>Euteleostomi</taxon>
        <taxon>Actinopterygii</taxon>
        <taxon>Neopterygii</taxon>
        <taxon>Teleostei</taxon>
        <taxon>Neoteleostei</taxon>
        <taxon>Acanthomorphata</taxon>
        <taxon>Eupercaria</taxon>
        <taxon>Tetraodontiformes</taxon>
        <taxon>Tetradontoidea</taxon>
        <taxon>Tetraodontidae</taxon>
        <taxon>Takifugu</taxon>
    </lineage>
</organism>
<dbReference type="Proteomes" id="UP000324091">
    <property type="component" value="Chromosome 4"/>
</dbReference>
<accession>A0A5C6N7H4</accession>
<evidence type="ECO:0000313" key="5">
    <source>
        <dbReference type="Proteomes" id="UP000324091"/>
    </source>
</evidence>
<feature type="region of interest" description="Disordered" evidence="1">
    <location>
        <begin position="1254"/>
        <end position="1274"/>
    </location>
</feature>
<comment type="caution">
    <text evidence="4">The sequence shown here is derived from an EMBL/GenBank/DDBJ whole genome shotgun (WGS) entry which is preliminary data.</text>
</comment>
<proteinExistence type="predicted"/>
<reference evidence="4 5" key="1">
    <citation type="submission" date="2019-04" db="EMBL/GenBank/DDBJ databases">
        <title>Chromosome genome assembly for Takifugu flavidus.</title>
        <authorList>
            <person name="Xiao S."/>
        </authorList>
    </citation>
    <scope>NUCLEOTIDE SEQUENCE [LARGE SCALE GENOMIC DNA]</scope>
    <source>
        <strain evidence="4">HTHZ2018</strain>
        <tissue evidence="4">Muscle</tissue>
    </source>
</reference>
<dbReference type="GO" id="GO:0005085">
    <property type="term" value="F:guanyl-nucleotide exchange factor activity"/>
    <property type="evidence" value="ECO:0007669"/>
    <property type="project" value="InterPro"/>
</dbReference>
<feature type="compositionally biased region" description="Basic and acidic residues" evidence="1">
    <location>
        <begin position="1189"/>
        <end position="1199"/>
    </location>
</feature>
<feature type="region of interest" description="Disordered" evidence="1">
    <location>
        <begin position="1182"/>
        <end position="1221"/>
    </location>
</feature>
<feature type="region of interest" description="Disordered" evidence="1">
    <location>
        <begin position="1789"/>
        <end position="1830"/>
    </location>
</feature>